<dbReference type="Pfam" id="PF10280">
    <property type="entry name" value="Med11"/>
    <property type="match status" value="1"/>
</dbReference>
<dbReference type="PANTHER" id="PTHR22890">
    <property type="entry name" value="MEDIATOR OF RNA POLYMERASE II TRANSCRIPTION SUBUNIT 11"/>
    <property type="match status" value="1"/>
</dbReference>
<evidence type="ECO:0000256" key="3">
    <source>
        <dbReference type="ARBA" id="ARBA00023242"/>
    </source>
</evidence>
<organism evidence="6 7">
    <name type="scientific">Neoarthrinium moseri</name>
    <dbReference type="NCBI Taxonomy" id="1658444"/>
    <lineage>
        <taxon>Eukaryota</taxon>
        <taxon>Fungi</taxon>
        <taxon>Dikarya</taxon>
        <taxon>Ascomycota</taxon>
        <taxon>Pezizomycotina</taxon>
        <taxon>Sordariomycetes</taxon>
        <taxon>Xylariomycetidae</taxon>
        <taxon>Amphisphaeriales</taxon>
        <taxon>Apiosporaceae</taxon>
        <taxon>Neoarthrinium</taxon>
    </lineage>
</organism>
<dbReference type="InterPro" id="IPR019404">
    <property type="entry name" value="Mediator_Med11"/>
</dbReference>
<comment type="function">
    <text evidence="4">Component of the Mediator complex, a coactivator involved in the regulated transcription of nearly all RNA polymerase II-dependent genes. Mediator functions as a bridge to convey information from gene-specific regulatory proteins to the basal RNA polymerase II transcription machinery. Mediator is recruited to promoters by direct interactions with regulatory proteins and serves as a scaffold for the assembly of a functional pre-initiation complex with RNA polymerase II and the general transcription factors.</text>
</comment>
<keyword evidence="4" id="KW-0805">Transcription regulation</keyword>
<evidence type="ECO:0000313" key="7">
    <source>
        <dbReference type="Proteomes" id="UP000829685"/>
    </source>
</evidence>
<feature type="region of interest" description="Disordered" evidence="5">
    <location>
        <begin position="111"/>
        <end position="137"/>
    </location>
</feature>
<evidence type="ECO:0000313" key="6">
    <source>
        <dbReference type="EMBL" id="KAI1879112.1"/>
    </source>
</evidence>
<reference evidence="6" key="1">
    <citation type="submission" date="2021-03" db="EMBL/GenBank/DDBJ databases">
        <title>Revisited historic fungal species revealed as producer of novel bioactive compounds through whole genome sequencing and comparative genomics.</title>
        <authorList>
            <person name="Vignolle G.A."/>
            <person name="Hochenegger N."/>
            <person name="Mach R.L."/>
            <person name="Mach-Aigner A.R."/>
            <person name="Javad Rahimi M."/>
            <person name="Salim K.A."/>
            <person name="Chan C.M."/>
            <person name="Lim L.B.L."/>
            <person name="Cai F."/>
            <person name="Druzhinina I.S."/>
            <person name="U'Ren J.M."/>
            <person name="Derntl C."/>
        </authorList>
    </citation>
    <scope>NUCLEOTIDE SEQUENCE</scope>
    <source>
        <strain evidence="6">TUCIM 5799</strain>
    </source>
</reference>
<comment type="similarity">
    <text evidence="2 4">Belongs to the Mediator complex subunit 11 family.</text>
</comment>
<protein>
    <recommendedName>
        <fullName evidence="4">Mediator of RNA polymerase II transcription subunit 11</fullName>
    </recommendedName>
    <alternativeName>
        <fullName evidence="4">Mediator complex subunit 11</fullName>
    </alternativeName>
</protein>
<sequence>MATTGDGEDAPFVPFTTAERIQQLGEVDESIVSLLRTVGAAIQSLGKKDAGNGDVVMNAGNEDSDDDETGEDAAFKHHMNDFLRTLRSVNVRMKRQIWGLEEAGIIKSSDANAADTTDENGKTLEPDGNGKIGGMDVGWLNSRSNKVERDMESELWDQAEAFLRGMLKKDGAGAGEDSKMD</sequence>
<evidence type="ECO:0000256" key="5">
    <source>
        <dbReference type="SAM" id="MobiDB-lite"/>
    </source>
</evidence>
<dbReference type="AlphaFoldDB" id="A0A9P9WTZ9"/>
<proteinExistence type="inferred from homology"/>
<evidence type="ECO:0000256" key="4">
    <source>
        <dbReference type="RuleBase" id="RU364147"/>
    </source>
</evidence>
<keyword evidence="4" id="KW-0804">Transcription</keyword>
<dbReference type="OrthoDB" id="5418434at2759"/>
<dbReference type="GO" id="GO:0006357">
    <property type="term" value="P:regulation of transcription by RNA polymerase II"/>
    <property type="evidence" value="ECO:0007669"/>
    <property type="project" value="InterPro"/>
</dbReference>
<keyword evidence="7" id="KW-1185">Reference proteome</keyword>
<dbReference type="GO" id="GO:0003712">
    <property type="term" value="F:transcription coregulator activity"/>
    <property type="evidence" value="ECO:0007669"/>
    <property type="project" value="InterPro"/>
</dbReference>
<accession>A0A9P9WTZ9</accession>
<keyword evidence="3 4" id="KW-0539">Nucleus</keyword>
<gene>
    <name evidence="4" type="primary">MED11</name>
    <name evidence="6" type="ORF">JX265_003289</name>
</gene>
<comment type="subunit">
    <text evidence="4">Component of the Mediator complex.</text>
</comment>
<comment type="subcellular location">
    <subcellularLocation>
        <location evidence="1 4">Nucleus</location>
    </subcellularLocation>
</comment>
<comment type="caution">
    <text evidence="6">The sequence shown here is derived from an EMBL/GenBank/DDBJ whole genome shotgun (WGS) entry which is preliminary data.</text>
</comment>
<dbReference type="EMBL" id="JAFIMR010000005">
    <property type="protein sequence ID" value="KAI1879112.1"/>
    <property type="molecule type" value="Genomic_DNA"/>
</dbReference>
<dbReference type="Gene3D" id="1.10.287.3490">
    <property type="match status" value="1"/>
</dbReference>
<evidence type="ECO:0000256" key="1">
    <source>
        <dbReference type="ARBA" id="ARBA00004123"/>
    </source>
</evidence>
<dbReference type="Proteomes" id="UP000829685">
    <property type="component" value="Unassembled WGS sequence"/>
</dbReference>
<evidence type="ECO:0000256" key="2">
    <source>
        <dbReference type="ARBA" id="ARBA00008186"/>
    </source>
</evidence>
<keyword evidence="4" id="KW-0010">Activator</keyword>
<dbReference type="GO" id="GO:0016592">
    <property type="term" value="C:mediator complex"/>
    <property type="evidence" value="ECO:0007669"/>
    <property type="project" value="InterPro"/>
</dbReference>
<name>A0A9P9WTZ9_9PEZI</name>